<dbReference type="InterPro" id="IPR001345">
    <property type="entry name" value="PG/BPGM_mutase_AS"/>
</dbReference>
<evidence type="ECO:0000256" key="2">
    <source>
        <dbReference type="PIRSR" id="PIRSR613078-1"/>
    </source>
</evidence>
<dbReference type="PANTHER" id="PTHR46517">
    <property type="entry name" value="FRUCTOSE-2,6-BISPHOSPHATASE TIGAR"/>
    <property type="match status" value="1"/>
</dbReference>
<name>A0A3P7PE13_9FIRM</name>
<protein>
    <recommendedName>
        <fullName evidence="6">Histidine phosphatase family protein</fullName>
    </recommendedName>
</protein>
<organism evidence="4 5">
    <name type="scientific">Petrocella atlantisensis</name>
    <dbReference type="NCBI Taxonomy" id="2173034"/>
    <lineage>
        <taxon>Bacteria</taxon>
        <taxon>Bacillati</taxon>
        <taxon>Bacillota</taxon>
        <taxon>Clostridia</taxon>
        <taxon>Lachnospirales</taxon>
        <taxon>Vallitaleaceae</taxon>
        <taxon>Petrocella</taxon>
    </lineage>
</organism>
<dbReference type="GO" id="GO:0045820">
    <property type="term" value="P:negative regulation of glycolytic process"/>
    <property type="evidence" value="ECO:0007669"/>
    <property type="project" value="TreeGrafter"/>
</dbReference>
<feature type="active site" description="Tele-phosphohistidine intermediate" evidence="2">
    <location>
        <position position="8"/>
    </location>
</feature>
<feature type="binding site" evidence="3">
    <location>
        <begin position="7"/>
        <end position="14"/>
    </location>
    <ligand>
        <name>substrate</name>
    </ligand>
</feature>
<evidence type="ECO:0000313" key="5">
    <source>
        <dbReference type="Proteomes" id="UP000279029"/>
    </source>
</evidence>
<accession>A0A3P7PE13</accession>
<feature type="binding site" evidence="3">
    <location>
        <position position="57"/>
    </location>
    <ligand>
        <name>substrate</name>
    </ligand>
</feature>
<dbReference type="InterPro" id="IPR051695">
    <property type="entry name" value="Phosphoglycerate_Mutase"/>
</dbReference>
<feature type="active site" description="Proton donor/acceptor" evidence="2">
    <location>
        <position position="81"/>
    </location>
</feature>
<dbReference type="Pfam" id="PF00300">
    <property type="entry name" value="His_Phos_1"/>
    <property type="match status" value="1"/>
</dbReference>
<dbReference type="SUPFAM" id="SSF53254">
    <property type="entry name" value="Phosphoglycerate mutase-like"/>
    <property type="match status" value="1"/>
</dbReference>
<dbReference type="SMART" id="SM00855">
    <property type="entry name" value="PGAM"/>
    <property type="match status" value="1"/>
</dbReference>
<dbReference type="InterPro" id="IPR013078">
    <property type="entry name" value="His_Pase_superF_clade-1"/>
</dbReference>
<evidence type="ECO:0008006" key="6">
    <source>
        <dbReference type="Google" id="ProtNLM"/>
    </source>
</evidence>
<evidence type="ECO:0000313" key="4">
    <source>
        <dbReference type="EMBL" id="VDN47148.1"/>
    </source>
</evidence>
<dbReference type="PANTHER" id="PTHR46517:SF1">
    <property type="entry name" value="FRUCTOSE-2,6-BISPHOSPHATASE TIGAR"/>
    <property type="match status" value="1"/>
</dbReference>
<dbReference type="CDD" id="cd07067">
    <property type="entry name" value="HP_PGM_like"/>
    <property type="match status" value="1"/>
</dbReference>
<dbReference type="PIRSF" id="PIRSF000709">
    <property type="entry name" value="6PFK_2-Ptase"/>
    <property type="match status" value="1"/>
</dbReference>
<keyword evidence="1" id="KW-0378">Hydrolase</keyword>
<evidence type="ECO:0000256" key="3">
    <source>
        <dbReference type="PIRSR" id="PIRSR613078-2"/>
    </source>
</evidence>
<dbReference type="Gene3D" id="3.40.50.1240">
    <property type="entry name" value="Phosphoglycerate mutase-like"/>
    <property type="match status" value="1"/>
</dbReference>
<dbReference type="KEGG" id="cbar:PATL70BA_1267"/>
<reference evidence="4 5" key="1">
    <citation type="submission" date="2018-09" db="EMBL/GenBank/DDBJ databases">
        <authorList>
            <person name="Postec A."/>
        </authorList>
    </citation>
    <scope>NUCLEOTIDE SEQUENCE [LARGE SCALE GENOMIC DNA]</scope>
    <source>
        <strain evidence="4">70B-A</strain>
    </source>
</reference>
<dbReference type="RefSeq" id="WP_125136524.1">
    <property type="nucleotide sequence ID" value="NZ_LR130778.1"/>
</dbReference>
<dbReference type="PROSITE" id="PS00175">
    <property type="entry name" value="PG_MUTASE"/>
    <property type="match status" value="1"/>
</dbReference>
<keyword evidence="5" id="KW-1185">Reference proteome</keyword>
<gene>
    <name evidence="4" type="ORF">PATL70BA_1267</name>
</gene>
<dbReference type="AlphaFoldDB" id="A0A3P7PE13"/>
<dbReference type="GO" id="GO:0005829">
    <property type="term" value="C:cytosol"/>
    <property type="evidence" value="ECO:0007669"/>
    <property type="project" value="TreeGrafter"/>
</dbReference>
<dbReference type="InterPro" id="IPR029033">
    <property type="entry name" value="His_PPase_superfam"/>
</dbReference>
<proteinExistence type="predicted"/>
<evidence type="ECO:0000256" key="1">
    <source>
        <dbReference type="ARBA" id="ARBA00022801"/>
    </source>
</evidence>
<dbReference type="GO" id="GO:0004331">
    <property type="term" value="F:fructose-2,6-bisphosphate 2-phosphatase activity"/>
    <property type="evidence" value="ECO:0007669"/>
    <property type="project" value="TreeGrafter"/>
</dbReference>
<dbReference type="Proteomes" id="UP000279029">
    <property type="component" value="Chromosome"/>
</dbReference>
<dbReference type="EMBL" id="LR130778">
    <property type="protein sequence ID" value="VDN47148.1"/>
    <property type="molecule type" value="Genomic_DNA"/>
</dbReference>
<sequence length="205" mass="23238">MELILIRHGESEGNAKGHVYGHTDYPMTKKGMKQVPIIVNMINRYRINKVYASPLIRAKVVAEAIGLDRNISIILDDRLKEINFGKYEDMPREKVVELVGDKYNEIIGFFDHVALPGGEHQDDFLTRVNDFIDELLAGDDGTYVLAGHFGVIKAILNHLMGYDKKALRQFAIKPGAIIKLTINKDKVRMDELIQTFDSVDRISLL</sequence>
<dbReference type="OrthoDB" id="7925971at2"/>
<dbReference type="GO" id="GO:0043456">
    <property type="term" value="P:regulation of pentose-phosphate shunt"/>
    <property type="evidence" value="ECO:0007669"/>
    <property type="project" value="TreeGrafter"/>
</dbReference>